<evidence type="ECO:0000256" key="5">
    <source>
        <dbReference type="ARBA" id="ARBA00023002"/>
    </source>
</evidence>
<evidence type="ECO:0000313" key="7">
    <source>
        <dbReference type="EMBL" id="UWZ58253.1"/>
    </source>
</evidence>
<organism evidence="7 8">
    <name type="scientific">Dactylosporangium aurantiacum</name>
    <dbReference type="NCBI Taxonomy" id="35754"/>
    <lineage>
        <taxon>Bacteria</taxon>
        <taxon>Bacillati</taxon>
        <taxon>Actinomycetota</taxon>
        <taxon>Actinomycetes</taxon>
        <taxon>Micromonosporales</taxon>
        <taxon>Micromonosporaceae</taxon>
        <taxon>Dactylosporangium</taxon>
    </lineage>
</organism>
<dbReference type="InterPro" id="IPR037069">
    <property type="entry name" value="AcylCoA_DH/ox_N_sf"/>
</dbReference>
<dbReference type="AlphaFoldDB" id="A0A9Q9MGF8"/>
<dbReference type="PANTHER" id="PTHR43884:SF20">
    <property type="entry name" value="ACYL-COA DEHYDROGENASE FADE28"/>
    <property type="match status" value="1"/>
</dbReference>
<evidence type="ECO:0000256" key="2">
    <source>
        <dbReference type="ARBA" id="ARBA00009347"/>
    </source>
</evidence>
<dbReference type="InterPro" id="IPR009075">
    <property type="entry name" value="AcylCo_DH/oxidase_C"/>
</dbReference>
<dbReference type="GO" id="GO:0003995">
    <property type="term" value="F:acyl-CoA dehydrogenase activity"/>
    <property type="evidence" value="ECO:0007669"/>
    <property type="project" value="TreeGrafter"/>
</dbReference>
<reference evidence="7" key="1">
    <citation type="submission" date="2021-04" db="EMBL/GenBank/DDBJ databases">
        <title>Dactylosporangium aurantiacum NRRL B-8018 full assembly.</title>
        <authorList>
            <person name="Hartkoorn R.C."/>
            <person name="Beaudoing E."/>
            <person name="Hot D."/>
        </authorList>
    </citation>
    <scope>NUCLEOTIDE SEQUENCE</scope>
    <source>
        <strain evidence="7">NRRL B-8018</strain>
    </source>
</reference>
<dbReference type="Proteomes" id="UP001058003">
    <property type="component" value="Chromosome"/>
</dbReference>
<keyword evidence="5" id="KW-0560">Oxidoreductase</keyword>
<dbReference type="InterPro" id="IPR036250">
    <property type="entry name" value="AcylCo_DH-like_C"/>
</dbReference>
<evidence type="ECO:0000256" key="4">
    <source>
        <dbReference type="ARBA" id="ARBA00022827"/>
    </source>
</evidence>
<comment type="similarity">
    <text evidence="2">Belongs to the acyl-CoA dehydrogenase family.</text>
</comment>
<dbReference type="InterPro" id="IPR009100">
    <property type="entry name" value="AcylCoA_DH/oxidase_NM_dom_sf"/>
</dbReference>
<comment type="cofactor">
    <cofactor evidence="1">
        <name>FAD</name>
        <dbReference type="ChEBI" id="CHEBI:57692"/>
    </cofactor>
</comment>
<keyword evidence="4" id="KW-0274">FAD</keyword>
<dbReference type="Gene3D" id="1.10.540.10">
    <property type="entry name" value="Acyl-CoA dehydrogenase/oxidase, N-terminal domain"/>
    <property type="match status" value="1"/>
</dbReference>
<dbReference type="GO" id="GO:0050660">
    <property type="term" value="F:flavin adenine dinucleotide binding"/>
    <property type="evidence" value="ECO:0007669"/>
    <property type="project" value="InterPro"/>
</dbReference>
<evidence type="ECO:0000313" key="8">
    <source>
        <dbReference type="Proteomes" id="UP001058003"/>
    </source>
</evidence>
<dbReference type="KEGG" id="daur:Daura_20025"/>
<evidence type="ECO:0000256" key="1">
    <source>
        <dbReference type="ARBA" id="ARBA00001974"/>
    </source>
</evidence>
<keyword evidence="3" id="KW-0285">Flavoprotein</keyword>
<dbReference type="OrthoDB" id="4607453at2"/>
<dbReference type="EMBL" id="CP073767">
    <property type="protein sequence ID" value="UWZ58253.1"/>
    <property type="molecule type" value="Genomic_DNA"/>
</dbReference>
<dbReference type="SUPFAM" id="SSF56645">
    <property type="entry name" value="Acyl-CoA dehydrogenase NM domain-like"/>
    <property type="match status" value="1"/>
</dbReference>
<protein>
    <submittedName>
        <fullName evidence="7">Acyl-CoA dehydrogenase</fullName>
    </submittedName>
</protein>
<dbReference type="SUPFAM" id="SSF47203">
    <property type="entry name" value="Acyl-CoA dehydrogenase C-terminal domain-like"/>
    <property type="match status" value="1"/>
</dbReference>
<dbReference type="Pfam" id="PF00441">
    <property type="entry name" value="Acyl-CoA_dh_1"/>
    <property type="match status" value="1"/>
</dbReference>
<feature type="domain" description="Acyl-CoA dehydrogenase/oxidase C-terminal" evidence="6">
    <location>
        <begin position="178"/>
        <end position="308"/>
    </location>
</feature>
<dbReference type="RefSeq" id="WP_033361741.1">
    <property type="nucleotide sequence ID" value="NZ_CP073767.1"/>
</dbReference>
<evidence type="ECO:0000259" key="6">
    <source>
        <dbReference type="Pfam" id="PF00441"/>
    </source>
</evidence>
<evidence type="ECO:0000256" key="3">
    <source>
        <dbReference type="ARBA" id="ARBA00022630"/>
    </source>
</evidence>
<sequence length="319" mass="33179">MRATFTQEQLEIAKTVRSLVEGEGVTARTALDDGWRAPACDGPLLRDFGLLGVPERAGGIGSDLIDLLVAVEVLGEHLVPSRFPAHAAAVQLLSAAPLPEDVLSGERVLTPAMDALVRFAAQADGLAVHRPDGVGIAVAEAVVARQSLDPSVPLSDVTLAAPEALTPAGTGPWRAVLVVAAELCGVAQGAIDLAAEQARTREQFGRVIGSYQGVAFQLAEAATARKAAWDLTLYAGWAVDNDRPDAQLQVHAAKAAAGRAAVFAAERCIQVHGGMGITMEADPHLFLRRALVLDAVLGSGAAHRRRVGALRVQARSASS</sequence>
<dbReference type="PANTHER" id="PTHR43884">
    <property type="entry name" value="ACYL-COA DEHYDROGENASE"/>
    <property type="match status" value="1"/>
</dbReference>
<name>A0A9Q9MGF8_9ACTN</name>
<proteinExistence type="inferred from homology"/>
<keyword evidence="8" id="KW-1185">Reference proteome</keyword>
<gene>
    <name evidence="7" type="ORF">Daura_20025</name>
</gene>
<accession>A0A9Q9MGF8</accession>
<dbReference type="Gene3D" id="1.20.140.10">
    <property type="entry name" value="Butyryl-CoA Dehydrogenase, subunit A, domain 3"/>
    <property type="match status" value="1"/>
</dbReference>